<dbReference type="Pfam" id="PF10537">
    <property type="entry name" value="WAC_Acf1_DNA_bd"/>
    <property type="match status" value="1"/>
</dbReference>
<dbReference type="PROSITE" id="PS51136">
    <property type="entry name" value="WAC"/>
    <property type="match status" value="1"/>
</dbReference>
<feature type="domain" description="WAC" evidence="6">
    <location>
        <begin position="25"/>
        <end position="132"/>
    </location>
</feature>
<name>A0A1L0B625_9ASCO</name>
<dbReference type="GO" id="GO:0005634">
    <property type="term" value="C:nucleus"/>
    <property type="evidence" value="ECO:0007669"/>
    <property type="project" value="UniProtKB-SubCell"/>
</dbReference>
<dbReference type="InterPro" id="IPR028941">
    <property type="entry name" value="WHIM2_dom"/>
</dbReference>
<evidence type="ECO:0000256" key="3">
    <source>
        <dbReference type="PROSITE-ProRule" id="PRU00475"/>
    </source>
</evidence>
<keyword evidence="2 3" id="KW-0539">Nucleus</keyword>
<dbReference type="GO" id="GO:0031509">
    <property type="term" value="P:subtelomeric heterochromatin formation"/>
    <property type="evidence" value="ECO:0007669"/>
    <property type="project" value="TreeGrafter"/>
</dbReference>
<dbReference type="OrthoDB" id="332390at2759"/>
<evidence type="ECO:0000313" key="7">
    <source>
        <dbReference type="EMBL" id="SGZ41276.1"/>
    </source>
</evidence>
<evidence type="ECO:0000256" key="4">
    <source>
        <dbReference type="SAM" id="Coils"/>
    </source>
</evidence>
<comment type="subcellular location">
    <subcellularLocation>
        <location evidence="1 3">Nucleus</location>
    </subcellularLocation>
</comment>
<dbReference type="Proteomes" id="UP000183365">
    <property type="component" value="Unassembled WGS sequence"/>
</dbReference>
<feature type="compositionally biased region" description="Basic and acidic residues" evidence="5">
    <location>
        <begin position="310"/>
        <end position="327"/>
    </location>
</feature>
<accession>A0A1L0B625</accession>
<dbReference type="PANTHER" id="PTHR32075">
    <property type="entry name" value="ISWI CHROMATIN-REMODELING COMPLEX SUBUNIT YPL216W-RELATED"/>
    <property type="match status" value="1"/>
</dbReference>
<sequence length="1274" mass="149845">MVLYKKKKATLSNPLVLPSEFGVDTKVFVIRETGEWFPRYKDYIKRLWFYMHNNFTCEITSHTNLTFFQAMASEEEEFNKLEMRFPIKIRAPMAEFLHFNNISRFDLLLEEAYFKFKNLFFVDEVVFLKDMNITDANGNIINNISDNIFVTDFLKNHNMYFDRTAAESYQIMNGSDPDSNEIGVDLSNKWEVKEILHMGPNMPPKYRIYQPSSFIFIEVDASEIRRERKTYTRNLVRSFMKLTLEKASRKNGSPWRVKEDYIQHYDLSPEWPAQFLKYKEPIKYGRSSTELMDGLPPKKRGRPKSSTTVSDEKTSKKKIKSADKEGTPKDLKIISMEQKILNDVSNVKQVDAVNPTTEFKTSVSVKENTKQVNTEESIPVPKPKIVYSPNLAKVKMTMVNDNEIPRFLNKLTDMSMLQDSLTKTKEDVIKTVKEHDKFSSPKSDEELFELFDSLYYYGEVDKHQKLLEPNFFRRGLKQYDVNFEIKKFIRGRHTHKHWDFSLILRVYIFLINFNEVLCMDIPPFQEYLVLLNNERQRNTISQGEKQVLFKFTNKSNDDESSLIHDLKTHMSQRLFNSSTNIDIALSEQIDFNENEEIDKRTSSSNKFIIELICCLLRLFINESGEWTVEVPNQWYSNELKTDITNEEAISNVLKEREIEFLSTCAKYKDVTFSERLMKRNFANGNWCLILLGIIEDSLHLLPFQEKMKKIVTGFIGDESVYDFKALNTKLLANFNENFKMNECLEIIYVLMEIVINYGRDIKEQIDKVSDFTTFLKSERFKSTKSLKAAIKDKNLLLHEQQGKKSNIKKGESEQVSVELTELDKKIDSIGREIKQKEQIKEFWENKVRTVHQLRTKSLGTDRYGNTYWFLETHGPFDLNTFGKLKGGEVKRSGKLFIQGPRKSDIPLYYHGLSYEEYLQKIEKYKVFDDGTIVNDESKLILLYQRLWNNNYTNEDLSVLDWKFIDYGKDFLVSDDDWCFIDDDMILEDLLNWFNKFGSSEKHIKSNIMSILESYNKDELNNKLLYQEEVDDEISQQLMKQIQEVYESIDEDDVSLLKKLGDNSKLYDVWNKLISETLSKTNEEPKEDQISYLNGKLQKVSESLDETKEKIRKNNLYSVKSPKQQELFESLTKTRESLISEKQEILNAIDKYKEQRREHDIELSLALYQSGDQNDLSNIFEKSDTIKKIVKMNHIVNKMLKNLPHVDIGDLRMNYTNGMAMKYFKKNIQDGLTDVKKNKKKSPKSYTVKSLKERMEETRKELTTFESTDRILESV</sequence>
<feature type="coiled-coil region" evidence="4">
    <location>
        <begin position="1134"/>
        <end position="1161"/>
    </location>
</feature>
<dbReference type="EMBL" id="FQNF01000090">
    <property type="protein sequence ID" value="SGZ41276.1"/>
    <property type="molecule type" value="Genomic_DNA"/>
</dbReference>
<feature type="coiled-coil region" evidence="4">
    <location>
        <begin position="819"/>
        <end position="846"/>
    </location>
</feature>
<feature type="region of interest" description="Disordered" evidence="5">
    <location>
        <begin position="287"/>
        <end position="327"/>
    </location>
</feature>
<dbReference type="Pfam" id="PF15613">
    <property type="entry name" value="WSD"/>
    <property type="match status" value="1"/>
</dbReference>
<evidence type="ECO:0000256" key="5">
    <source>
        <dbReference type="SAM" id="MobiDB-lite"/>
    </source>
</evidence>
<evidence type="ECO:0000259" key="6">
    <source>
        <dbReference type="PROSITE" id="PS51136"/>
    </source>
</evidence>
<dbReference type="AlphaFoldDB" id="A0A1L0B625"/>
<evidence type="ECO:0000256" key="1">
    <source>
        <dbReference type="ARBA" id="ARBA00004123"/>
    </source>
</evidence>
<protein>
    <recommendedName>
        <fullName evidence="6">WAC domain-containing protein</fullName>
    </recommendedName>
</protein>
<organism evidence="7 8">
    <name type="scientific">Hanseniaspora guilliermondii</name>
    <dbReference type="NCBI Taxonomy" id="56406"/>
    <lineage>
        <taxon>Eukaryota</taxon>
        <taxon>Fungi</taxon>
        <taxon>Dikarya</taxon>
        <taxon>Ascomycota</taxon>
        <taxon>Saccharomycotina</taxon>
        <taxon>Saccharomycetes</taxon>
        <taxon>Saccharomycodales</taxon>
        <taxon>Saccharomycodaceae</taxon>
        <taxon>Hanseniaspora</taxon>
    </lineage>
</organism>
<evidence type="ECO:0000256" key="2">
    <source>
        <dbReference type="ARBA" id="ARBA00023242"/>
    </source>
</evidence>
<dbReference type="InterPro" id="IPR013136">
    <property type="entry name" value="WSTF_Acf1_Cbp146"/>
</dbReference>
<proteinExistence type="predicted"/>
<dbReference type="GO" id="GO:0000781">
    <property type="term" value="C:chromosome, telomeric region"/>
    <property type="evidence" value="ECO:0007669"/>
    <property type="project" value="GOC"/>
</dbReference>
<evidence type="ECO:0000313" key="8">
    <source>
        <dbReference type="Proteomes" id="UP000183365"/>
    </source>
</evidence>
<dbReference type="VEuPathDB" id="FungiDB:HGUI_03476"/>
<dbReference type="PANTHER" id="PTHR32075:SF6">
    <property type="entry name" value="ISWI CHROMATIN-REMODELING COMPLEX SUBUNIT YPL216W-RELATED"/>
    <property type="match status" value="1"/>
</dbReference>
<reference evidence="8" key="1">
    <citation type="submission" date="2016-11" db="EMBL/GenBank/DDBJ databases">
        <authorList>
            <person name="Guldener U."/>
        </authorList>
    </citation>
    <scope>NUCLEOTIDE SEQUENCE [LARGE SCALE GENOMIC DNA]</scope>
</reference>
<keyword evidence="4" id="KW-0175">Coiled coil</keyword>
<keyword evidence="8" id="KW-1185">Reference proteome</keyword>
<gene>
    <name evidence="7" type="ORF">HGUI_03476</name>
</gene>